<dbReference type="PANTHER" id="PTHR43173:SF28">
    <property type="entry name" value="AARF DOMAIN CONTAINING KINASE 5"/>
    <property type="match status" value="1"/>
</dbReference>
<protein>
    <recommendedName>
        <fullName evidence="3">ABC1 atypical kinase-like domain-containing protein</fullName>
    </recommendedName>
</protein>
<dbReference type="InterPro" id="IPR011009">
    <property type="entry name" value="Kinase-like_dom_sf"/>
</dbReference>
<comment type="caution">
    <text evidence="4">The sequence shown here is derived from an EMBL/GenBank/DDBJ whole genome shotgun (WGS) entry which is preliminary data.</text>
</comment>
<dbReference type="AlphaFoldDB" id="A0A397I9R0"/>
<keyword evidence="2" id="KW-0812">Transmembrane</keyword>
<evidence type="ECO:0000313" key="5">
    <source>
        <dbReference type="Proteomes" id="UP000266861"/>
    </source>
</evidence>
<keyword evidence="2" id="KW-1133">Transmembrane helix</keyword>
<dbReference type="InterPro" id="IPR045307">
    <property type="entry name" value="ADCK1_dom"/>
</dbReference>
<keyword evidence="2" id="KW-0472">Membrane</keyword>
<sequence length="655" mass="76238">MKISRITFFNRYLWTGTYLKKGIIYNPLSYNYSKSLICKSKISPVLYSKPKYNYYSSFSLPKYDNLSNFGRFKSLLNLEEVSNNNALTLAKIKRIIFQVSLGILGITTATTIMVVTWSEPYRDKFTLVCAGLFRSTVTLIICCLCMLDYKLLHNRYRYADYKSEEYNAAQKVVHLRVAKRLLSLCRLHTGIYIKGAQHLASLTFIVPREYTETLSILQDRAPYRSMNDVNKIFREEFNGLKPKDIYDEFEEIPMAAASLAQVHIAKTKDGKSVVVKVQYPDVSRLFHVDVWTMQSMSNLVSYFFPEFELTWIITEFKQNLISEFDFLREAKNGELTKQRFKHRGDELTVPNIIWDLTTKRVLTMEYIKGVKINDLVGLKSLGANPKWVRNLLLEVFAEMIFCHGIVHCDPHPGNALVTISPVTKKPQLALLDHGLYRELSDDFRKTYCDLWKALILNDTKLLKETVDKLGVPQYIQFLPLIFTQRIPDSNTPLGEDMSIEEKELVHDQLKNIKLNDFFDFLESLPRDMLLVFRTINLVRGIHRELGGNSMESFKMNARYAVRGVWCETQEEEKRRIEKAKKNKNKVSDDMMMIGPLQRWYLLGGTPNFKRTLGYIQDKILMTFRLYLAELSIRILRWWYLLSRPIEAPVTLITAA</sequence>
<dbReference type="SUPFAM" id="SSF56112">
    <property type="entry name" value="Protein kinase-like (PK-like)"/>
    <property type="match status" value="1"/>
</dbReference>
<organism evidence="4 5">
    <name type="scientific">Diversispora epigaea</name>
    <dbReference type="NCBI Taxonomy" id="1348612"/>
    <lineage>
        <taxon>Eukaryota</taxon>
        <taxon>Fungi</taxon>
        <taxon>Fungi incertae sedis</taxon>
        <taxon>Mucoromycota</taxon>
        <taxon>Glomeromycotina</taxon>
        <taxon>Glomeromycetes</taxon>
        <taxon>Diversisporales</taxon>
        <taxon>Diversisporaceae</taxon>
        <taxon>Diversispora</taxon>
    </lineage>
</organism>
<evidence type="ECO:0000259" key="3">
    <source>
        <dbReference type="Pfam" id="PF03109"/>
    </source>
</evidence>
<gene>
    <name evidence="4" type="ORF">Glove_242g153</name>
</gene>
<feature type="domain" description="ABC1 atypical kinase-like" evidence="3">
    <location>
        <begin position="217"/>
        <end position="464"/>
    </location>
</feature>
<name>A0A397I9R0_9GLOM</name>
<dbReference type="EMBL" id="PQFF01000224">
    <property type="protein sequence ID" value="RHZ72539.1"/>
    <property type="molecule type" value="Genomic_DNA"/>
</dbReference>
<feature type="transmembrane region" description="Helical" evidence="2">
    <location>
        <begin position="95"/>
        <end position="118"/>
    </location>
</feature>
<dbReference type="PANTHER" id="PTHR43173">
    <property type="entry name" value="ABC1 FAMILY PROTEIN"/>
    <property type="match status" value="1"/>
</dbReference>
<comment type="similarity">
    <text evidence="1">Belongs to the protein kinase superfamily. ADCK protein kinase family.</text>
</comment>
<dbReference type="Gene3D" id="1.10.510.10">
    <property type="entry name" value="Transferase(Phosphotransferase) domain 1"/>
    <property type="match status" value="1"/>
</dbReference>
<proteinExistence type="inferred from homology"/>
<keyword evidence="5" id="KW-1185">Reference proteome</keyword>
<dbReference type="STRING" id="1348612.A0A397I9R0"/>
<reference evidence="4 5" key="1">
    <citation type="submission" date="2018-08" db="EMBL/GenBank/DDBJ databases">
        <title>Genome and evolution of the arbuscular mycorrhizal fungus Diversispora epigaea (formerly Glomus versiforme) and its bacterial endosymbionts.</title>
        <authorList>
            <person name="Sun X."/>
            <person name="Fei Z."/>
            <person name="Harrison M."/>
        </authorList>
    </citation>
    <scope>NUCLEOTIDE SEQUENCE [LARGE SCALE GENOMIC DNA]</scope>
    <source>
        <strain evidence="4 5">IT104</strain>
    </source>
</reference>
<evidence type="ECO:0000256" key="2">
    <source>
        <dbReference type="SAM" id="Phobius"/>
    </source>
</evidence>
<dbReference type="Pfam" id="PF03109">
    <property type="entry name" value="ABC1"/>
    <property type="match status" value="1"/>
</dbReference>
<dbReference type="Proteomes" id="UP000266861">
    <property type="component" value="Unassembled WGS sequence"/>
</dbReference>
<evidence type="ECO:0000313" key="4">
    <source>
        <dbReference type="EMBL" id="RHZ72539.1"/>
    </source>
</evidence>
<evidence type="ECO:0000256" key="1">
    <source>
        <dbReference type="ARBA" id="ARBA00009670"/>
    </source>
</evidence>
<dbReference type="InterPro" id="IPR004147">
    <property type="entry name" value="ABC1_dom"/>
</dbReference>
<accession>A0A397I9R0</accession>
<dbReference type="CDD" id="cd13969">
    <property type="entry name" value="ADCK1-like"/>
    <property type="match status" value="1"/>
</dbReference>
<dbReference type="InterPro" id="IPR051130">
    <property type="entry name" value="Mito_struct-func_regulator"/>
</dbReference>
<dbReference type="OrthoDB" id="427480at2759"/>